<keyword evidence="2" id="KW-0547">Nucleotide-binding</keyword>
<sequence>MKSFEKKYLNKLRFPHEVLSNLRAIGEYKGKEALYNKQSPDVLEKLLESAIVQSTESSNRIEGVKAPHKRIEMIVKANAIPRNRPEQEIAGYRDVLNLIHQSHEDIPLSENVVLQFHSMLYRYTTAKSGFWKKIDNEIVDVMPGGKKILRFKPVSAKDTPSYMKRLISLYKTYLIKESFDPLILIPIFVFDFSCIHPFIDGNGRISRLLTLLLLYQAGYKVGKYISLERITEDSKSSYYDALAISSKKWHEGGHDIFPWMDYFHGTLIASYKEFETRIGRFKGKGSKTEQVKSAIDTFLKPFSINDIEKICPDVSRDMIRKILRELRNAGVIHSTSMGRGAVWAKKKVGNRTVKWVILIL</sequence>
<evidence type="ECO:0000256" key="1">
    <source>
        <dbReference type="PIRSR" id="PIRSR640198-1"/>
    </source>
</evidence>
<dbReference type="EMBL" id="MAYW01000054">
    <property type="protein sequence ID" value="ODS32638.1"/>
    <property type="molecule type" value="Genomic_DNA"/>
</dbReference>
<dbReference type="Gene3D" id="1.10.3290.10">
    <property type="entry name" value="Fido-like domain"/>
    <property type="match status" value="1"/>
</dbReference>
<dbReference type="InterPro" id="IPR003812">
    <property type="entry name" value="Fido"/>
</dbReference>
<feature type="binding site" evidence="2">
    <location>
        <begin position="238"/>
        <end position="239"/>
    </location>
    <ligand>
        <name>ATP</name>
        <dbReference type="ChEBI" id="CHEBI:30616"/>
    </ligand>
</feature>
<dbReference type="Pfam" id="PF02661">
    <property type="entry name" value="Fic"/>
    <property type="match status" value="1"/>
</dbReference>
<dbReference type="PATRIC" id="fig|1872076.5.peg.2638"/>
<evidence type="ECO:0000313" key="4">
    <source>
        <dbReference type="EMBL" id="ODS32638.1"/>
    </source>
</evidence>
<evidence type="ECO:0000256" key="2">
    <source>
        <dbReference type="PIRSR" id="PIRSR640198-2"/>
    </source>
</evidence>
<protein>
    <recommendedName>
        <fullName evidence="3">Fido domain-containing protein</fullName>
    </recommendedName>
</protein>
<keyword evidence="2" id="KW-0067">ATP-binding</keyword>
<dbReference type="AlphaFoldDB" id="A0A1E3XAK7"/>
<proteinExistence type="predicted"/>
<organism evidence="4 5">
    <name type="scientific">Candidatus Scalindua rubra</name>
    <dbReference type="NCBI Taxonomy" id="1872076"/>
    <lineage>
        <taxon>Bacteria</taxon>
        <taxon>Pseudomonadati</taxon>
        <taxon>Planctomycetota</taxon>
        <taxon>Candidatus Brocadiia</taxon>
        <taxon>Candidatus Brocadiales</taxon>
        <taxon>Candidatus Scalinduaceae</taxon>
        <taxon>Candidatus Scalindua</taxon>
    </lineage>
</organism>
<evidence type="ECO:0000259" key="3">
    <source>
        <dbReference type="PROSITE" id="PS51459"/>
    </source>
</evidence>
<dbReference type="PROSITE" id="PS51459">
    <property type="entry name" value="FIDO"/>
    <property type="match status" value="1"/>
</dbReference>
<comment type="caution">
    <text evidence="4">The sequence shown here is derived from an EMBL/GenBank/DDBJ whole genome shotgun (WGS) entry which is preliminary data.</text>
</comment>
<accession>A0A1E3XAK7</accession>
<dbReference type="PANTHER" id="PTHR13504">
    <property type="entry name" value="FIDO DOMAIN-CONTAINING PROTEIN DDB_G0283145"/>
    <property type="match status" value="1"/>
</dbReference>
<dbReference type="GO" id="GO:0005524">
    <property type="term" value="F:ATP binding"/>
    <property type="evidence" value="ECO:0007669"/>
    <property type="project" value="UniProtKB-KW"/>
</dbReference>
<gene>
    <name evidence="4" type="ORF">SCARUB_02239</name>
</gene>
<feature type="domain" description="Fido" evidence="3">
    <location>
        <begin position="108"/>
        <end position="265"/>
    </location>
</feature>
<dbReference type="InterPro" id="IPR036597">
    <property type="entry name" value="Fido-like_dom_sf"/>
</dbReference>
<dbReference type="PANTHER" id="PTHR13504:SF38">
    <property type="entry name" value="FIDO DOMAIN-CONTAINING PROTEIN"/>
    <property type="match status" value="1"/>
</dbReference>
<dbReference type="InterPro" id="IPR040198">
    <property type="entry name" value="Fido_containing"/>
</dbReference>
<feature type="binding site" evidence="2">
    <location>
        <begin position="200"/>
        <end position="207"/>
    </location>
    <ligand>
        <name>ATP</name>
        <dbReference type="ChEBI" id="CHEBI:30616"/>
    </ligand>
</feature>
<feature type="active site" evidence="1">
    <location>
        <position position="196"/>
    </location>
</feature>
<reference evidence="4 5" key="1">
    <citation type="submission" date="2016-07" db="EMBL/GenBank/DDBJ databases">
        <title>Draft genome of Scalindua rubra, obtained from a brine-seawater interface in the Red Sea, sheds light on salt adaptation in anammox bacteria.</title>
        <authorList>
            <person name="Speth D.R."/>
            <person name="Lagkouvardos I."/>
            <person name="Wang Y."/>
            <person name="Qian P.-Y."/>
            <person name="Dutilh B.E."/>
            <person name="Jetten M.S."/>
        </authorList>
    </citation>
    <scope>NUCLEOTIDE SEQUENCE [LARGE SCALE GENOMIC DNA]</scope>
    <source>
        <strain evidence="4">BSI-1</strain>
    </source>
</reference>
<dbReference type="Proteomes" id="UP000094056">
    <property type="component" value="Unassembled WGS sequence"/>
</dbReference>
<evidence type="ECO:0000313" key="5">
    <source>
        <dbReference type="Proteomes" id="UP000094056"/>
    </source>
</evidence>
<name>A0A1E3XAK7_9BACT</name>
<dbReference type="SUPFAM" id="SSF140931">
    <property type="entry name" value="Fic-like"/>
    <property type="match status" value="1"/>
</dbReference>